<reference evidence="2 3" key="1">
    <citation type="submission" date="2019-01" db="EMBL/GenBank/DDBJ databases">
        <title>Draft genome sequences of three monokaryotic isolates of the white-rot basidiomycete fungus Dichomitus squalens.</title>
        <authorList>
            <consortium name="DOE Joint Genome Institute"/>
            <person name="Lopez S.C."/>
            <person name="Andreopoulos B."/>
            <person name="Pangilinan J."/>
            <person name="Lipzen A."/>
            <person name="Riley R."/>
            <person name="Ahrendt S."/>
            <person name="Ng V."/>
            <person name="Barry K."/>
            <person name="Daum C."/>
            <person name="Grigoriev I.V."/>
            <person name="Hilden K.S."/>
            <person name="Makela M.R."/>
            <person name="de Vries R.P."/>
        </authorList>
    </citation>
    <scope>NUCLEOTIDE SEQUENCE [LARGE SCALE GENOMIC DNA]</scope>
    <source>
        <strain evidence="2 3">CBS 464.89</strain>
    </source>
</reference>
<accession>A0A4Q9PP88</accession>
<sequence length="124" mass="14077">MAEIARKHHDQVQEDDESMKPQDERELNIRRVLDSLEKKVSDDDADMIGAQVQFGECVTALREAENGTAPGLDGIQHEVWRTLFERYKEDEKAERPSFNVIRLLRAAFEDIQQNGVCGGTGFAD</sequence>
<evidence type="ECO:0000256" key="1">
    <source>
        <dbReference type="SAM" id="MobiDB-lite"/>
    </source>
</evidence>
<dbReference type="AlphaFoldDB" id="A0A4Q9PP88"/>
<dbReference type="EMBL" id="ML145157">
    <property type="protein sequence ID" value="TBU56130.1"/>
    <property type="molecule type" value="Genomic_DNA"/>
</dbReference>
<keyword evidence="3" id="KW-1185">Reference proteome</keyword>
<proteinExistence type="predicted"/>
<feature type="region of interest" description="Disordered" evidence="1">
    <location>
        <begin position="1"/>
        <end position="27"/>
    </location>
</feature>
<organism evidence="2 3">
    <name type="scientific">Dichomitus squalens</name>
    <dbReference type="NCBI Taxonomy" id="114155"/>
    <lineage>
        <taxon>Eukaryota</taxon>
        <taxon>Fungi</taxon>
        <taxon>Dikarya</taxon>
        <taxon>Basidiomycota</taxon>
        <taxon>Agaricomycotina</taxon>
        <taxon>Agaricomycetes</taxon>
        <taxon>Polyporales</taxon>
        <taxon>Polyporaceae</taxon>
        <taxon>Dichomitus</taxon>
    </lineage>
</organism>
<protein>
    <submittedName>
        <fullName evidence="2">Uncharacterized protein</fullName>
    </submittedName>
</protein>
<name>A0A4Q9PP88_9APHY</name>
<feature type="non-terminal residue" evidence="2">
    <location>
        <position position="124"/>
    </location>
</feature>
<gene>
    <name evidence="2" type="ORF">BD310DRAFT_777931</name>
</gene>
<evidence type="ECO:0000313" key="2">
    <source>
        <dbReference type="EMBL" id="TBU56130.1"/>
    </source>
</evidence>
<dbReference type="Proteomes" id="UP000292082">
    <property type="component" value="Unassembled WGS sequence"/>
</dbReference>
<feature type="compositionally biased region" description="Basic and acidic residues" evidence="1">
    <location>
        <begin position="18"/>
        <end position="27"/>
    </location>
</feature>
<evidence type="ECO:0000313" key="3">
    <source>
        <dbReference type="Proteomes" id="UP000292082"/>
    </source>
</evidence>